<organism evidence="1 2">
    <name type="scientific">Pseudoalteromonas agarivorans DSM 14585</name>
    <dbReference type="NCBI Taxonomy" id="1312369"/>
    <lineage>
        <taxon>Bacteria</taxon>
        <taxon>Pseudomonadati</taxon>
        <taxon>Pseudomonadota</taxon>
        <taxon>Gammaproteobacteria</taxon>
        <taxon>Alteromonadales</taxon>
        <taxon>Pseudoalteromonadaceae</taxon>
        <taxon>Pseudoalteromonas</taxon>
    </lineage>
</organism>
<protein>
    <submittedName>
        <fullName evidence="1">Uncharacterized protein</fullName>
    </submittedName>
</protein>
<gene>
    <name evidence="1" type="ORF">PAGA_a0732</name>
</gene>
<dbReference type="EMBL" id="CP011011">
    <property type="protein sequence ID" value="ATC81252.1"/>
    <property type="molecule type" value="Genomic_DNA"/>
</dbReference>
<sequence>MTNLYAFAILILLLLPRCLYIKLIHRTYKKLKRCYLVISAGTFSTV</sequence>
<proteinExistence type="predicted"/>
<reference evidence="1" key="1">
    <citation type="submission" date="2015-03" db="EMBL/GenBank/DDBJ databases">
        <authorList>
            <person name="Xie B.-B."/>
            <person name="Rong J.-C."/>
            <person name="Qin Q.-L."/>
            <person name="Zhang Y.-Z."/>
        </authorList>
    </citation>
    <scope>NUCLEOTIDE SEQUENCE</scope>
    <source>
        <strain evidence="1">DSM 14585</strain>
    </source>
</reference>
<dbReference type="Proteomes" id="UP000217277">
    <property type="component" value="Chromosome I"/>
</dbReference>
<name>A0ACA8DSX7_9GAMM</name>
<evidence type="ECO:0000313" key="1">
    <source>
        <dbReference type="EMBL" id="ATC81252.1"/>
    </source>
</evidence>
<keyword evidence="2" id="KW-1185">Reference proteome</keyword>
<evidence type="ECO:0000313" key="2">
    <source>
        <dbReference type="Proteomes" id="UP000217277"/>
    </source>
</evidence>
<accession>A0ACA8DSX7</accession>